<reference evidence="3 4" key="1">
    <citation type="journal article" date="2021" name="bioRxiv">
        <title>Unique metabolic strategies in Hadean analogues reveal hints for primordial physiology.</title>
        <authorList>
            <person name="Nobu M.K."/>
            <person name="Nakai R."/>
            <person name="Tamazawa S."/>
            <person name="Mori H."/>
            <person name="Toyoda A."/>
            <person name="Ijiri A."/>
            <person name="Suzuki S."/>
            <person name="Kurokawa K."/>
            <person name="Kamagata Y."/>
            <person name="Tamaki H."/>
        </authorList>
    </citation>
    <scope>NUCLEOTIDE SEQUENCE [LARGE SCALE GENOMIC DNA]</scope>
    <source>
        <strain evidence="3">BS525</strain>
    </source>
</reference>
<dbReference type="PANTHER" id="PTHR12835:SF5">
    <property type="entry name" value="BIOTIN--PROTEIN LIGASE"/>
    <property type="match status" value="1"/>
</dbReference>
<evidence type="ECO:0000313" key="3">
    <source>
        <dbReference type="EMBL" id="MBT9145108.1"/>
    </source>
</evidence>
<dbReference type="Gene3D" id="3.30.930.10">
    <property type="entry name" value="Bira Bifunctional Protein, Domain 2"/>
    <property type="match status" value="1"/>
</dbReference>
<proteinExistence type="predicted"/>
<name>A0A9E2F710_PSYF1</name>
<keyword evidence="1 3" id="KW-0436">Ligase</keyword>
<gene>
    <name evidence="3" type="primary">birA</name>
    <name evidence="3" type="ORF">DDT42_00978</name>
</gene>
<dbReference type="EMBL" id="QLTW01000049">
    <property type="protein sequence ID" value="MBT9145108.1"/>
    <property type="molecule type" value="Genomic_DNA"/>
</dbReference>
<feature type="domain" description="BPL/LPL catalytic" evidence="2">
    <location>
        <begin position="6"/>
        <end position="186"/>
    </location>
</feature>
<evidence type="ECO:0000259" key="2">
    <source>
        <dbReference type="PROSITE" id="PS51733"/>
    </source>
</evidence>
<dbReference type="Pfam" id="PF03099">
    <property type="entry name" value="BPL_LplA_LipB"/>
    <property type="match status" value="1"/>
</dbReference>
<accession>A0A9E2F710</accession>
<evidence type="ECO:0000313" key="4">
    <source>
        <dbReference type="Proteomes" id="UP000811545"/>
    </source>
</evidence>
<organism evidence="3 4">
    <name type="scientific">Psychracetigena formicireducens</name>
    <dbReference type="NCBI Taxonomy" id="2986056"/>
    <lineage>
        <taxon>Bacteria</taxon>
        <taxon>Bacillati</taxon>
        <taxon>Candidatus Lithacetigenota</taxon>
        <taxon>Candidatus Psychracetigena</taxon>
    </lineage>
</organism>
<comment type="caution">
    <text evidence="3">The sequence shown here is derived from an EMBL/GenBank/DDBJ whole genome shotgun (WGS) entry which is preliminary data.</text>
</comment>
<dbReference type="InterPro" id="IPR004143">
    <property type="entry name" value="BPL_LPL_catalytic"/>
</dbReference>
<dbReference type="GO" id="GO:0004077">
    <property type="term" value="F:biotin--[biotin carboxyl-carrier protein] ligase activity"/>
    <property type="evidence" value="ECO:0007669"/>
    <property type="project" value="UniProtKB-EC"/>
</dbReference>
<dbReference type="NCBIfam" id="TIGR00121">
    <property type="entry name" value="birA_ligase"/>
    <property type="match status" value="1"/>
</dbReference>
<protein>
    <submittedName>
        <fullName evidence="3">Bifunctional ligase/repressor BirA</fullName>
        <ecNumber evidence="3">6.3.4.15</ecNumber>
    </submittedName>
</protein>
<dbReference type="Proteomes" id="UP000811545">
    <property type="component" value="Unassembled WGS sequence"/>
</dbReference>
<dbReference type="PROSITE" id="PS51733">
    <property type="entry name" value="BPL_LPL_CATALYTIC"/>
    <property type="match status" value="1"/>
</dbReference>
<dbReference type="InterPro" id="IPR045864">
    <property type="entry name" value="aa-tRNA-synth_II/BPL/LPL"/>
</dbReference>
<dbReference type="EC" id="6.3.4.15" evidence="3"/>
<dbReference type="PANTHER" id="PTHR12835">
    <property type="entry name" value="BIOTIN PROTEIN LIGASE"/>
    <property type="match status" value="1"/>
</dbReference>
<dbReference type="CDD" id="cd16442">
    <property type="entry name" value="BPL"/>
    <property type="match status" value="1"/>
</dbReference>
<dbReference type="AlphaFoldDB" id="A0A9E2F710"/>
<dbReference type="GO" id="GO:0005737">
    <property type="term" value="C:cytoplasm"/>
    <property type="evidence" value="ECO:0007669"/>
    <property type="project" value="TreeGrafter"/>
</dbReference>
<sequence>MQSYQEIGNKIIWLEEVDSTNNYAKKLIENGEEEGTMVLARKQTRGRGREDRNWISPEGGLYLSLILKPPFPVKELSMMTLLTAVVVLEAIEKLTGFRCQVKWPNDLLLEGRKVCGVLTESKVVGEAIEYVVVGVGVNVNNNMEELSTNLQYPATSLQEKLGYEVEISMVLREIILSFNKNYKLTLREGWSVILKKWKENLYPVGEIHRQNYLSMGNQEGELA</sequence>
<evidence type="ECO:0000256" key="1">
    <source>
        <dbReference type="ARBA" id="ARBA00022598"/>
    </source>
</evidence>
<dbReference type="InterPro" id="IPR004408">
    <property type="entry name" value="Biotin_CoA_COase_ligase"/>
</dbReference>
<dbReference type="SUPFAM" id="SSF55681">
    <property type="entry name" value="Class II aaRS and biotin synthetases"/>
    <property type="match status" value="1"/>
</dbReference>